<accession>A0A193G9X8</accession>
<dbReference type="OrthoDB" id="9779968at2"/>
<dbReference type="InterPro" id="IPR010869">
    <property type="entry name" value="DUF1501"/>
</dbReference>
<sequence>MADRSGKARRDAQHGVPRTGDASRREFLKRASALGMGGVAGAAAPFALQLAAAGEAAAQARPPAHGSPAAEDYKALVCVFLYGGNDPYNTVVPYDRESHARYFRTRADIALAREKLDATVLQPRGGGADGRVYALAPTLAALKPWFERGMMAVQLNVGPMVVPTRKADYIGNRVPMPPKLFSHNDQQSYWQGLAPEGAASGWAGRMADLFVAGNGASTFANVTAGGSALLLSGQHVSAYRVSPAGSTPIELLQRDTYGSTACTDLLRELLVQPGQHLFQQQIAATLARSIRADTQLRAALEGVAIAGDFGTPLGAQLKIVARMIAARRALGVRRQVFFVSQNGYDNHDGLNGTHPGLLRELGGALAAFQQAMTDLGMADRVTTFTASEFGRTLVSNGDGSDHGWGGHHFILGGAVQGGRFYGTHPDWDIEGPGFVDHGRLLPTTSVEQFGAALGAWFGAGADALNDVFPHLRNFDRNGAAFMRAT</sequence>
<organism evidence="2 3">
    <name type="scientific">Bordetella flabilis</name>
    <dbReference type="NCBI Taxonomy" id="463014"/>
    <lineage>
        <taxon>Bacteria</taxon>
        <taxon>Pseudomonadati</taxon>
        <taxon>Pseudomonadota</taxon>
        <taxon>Betaproteobacteria</taxon>
        <taxon>Burkholderiales</taxon>
        <taxon>Alcaligenaceae</taxon>
        <taxon>Bordetella</taxon>
    </lineage>
</organism>
<protein>
    <submittedName>
        <fullName evidence="2">Tat pathway signal protein</fullName>
    </submittedName>
</protein>
<dbReference type="AlphaFoldDB" id="A0A193G9X8"/>
<evidence type="ECO:0000313" key="3">
    <source>
        <dbReference type="Proteomes" id="UP000091926"/>
    </source>
</evidence>
<dbReference type="PROSITE" id="PS51318">
    <property type="entry name" value="TAT"/>
    <property type="match status" value="1"/>
</dbReference>
<dbReference type="EMBL" id="CP016172">
    <property type="protein sequence ID" value="ANN76640.1"/>
    <property type="molecule type" value="Genomic_DNA"/>
</dbReference>
<dbReference type="PANTHER" id="PTHR43737">
    <property type="entry name" value="BLL7424 PROTEIN"/>
    <property type="match status" value="1"/>
</dbReference>
<dbReference type="KEGG" id="bfz:BAU07_05455"/>
<name>A0A193G9X8_9BORD</name>
<feature type="compositionally biased region" description="Basic and acidic residues" evidence="1">
    <location>
        <begin position="1"/>
        <end position="13"/>
    </location>
</feature>
<evidence type="ECO:0000313" key="2">
    <source>
        <dbReference type="EMBL" id="ANN76640.1"/>
    </source>
</evidence>
<feature type="region of interest" description="Disordered" evidence="1">
    <location>
        <begin position="1"/>
        <end position="24"/>
    </location>
</feature>
<dbReference type="InterPro" id="IPR006311">
    <property type="entry name" value="TAT_signal"/>
</dbReference>
<dbReference type="PANTHER" id="PTHR43737:SF1">
    <property type="entry name" value="DUF1501 DOMAIN-CONTAINING PROTEIN"/>
    <property type="match status" value="1"/>
</dbReference>
<proteinExistence type="predicted"/>
<dbReference type="Pfam" id="PF07394">
    <property type="entry name" value="DUF1501"/>
    <property type="match status" value="1"/>
</dbReference>
<dbReference type="Proteomes" id="UP000091926">
    <property type="component" value="Chromosome"/>
</dbReference>
<evidence type="ECO:0000256" key="1">
    <source>
        <dbReference type="SAM" id="MobiDB-lite"/>
    </source>
</evidence>
<dbReference type="STRING" id="463014.BAU07_05455"/>
<reference evidence="2 3" key="1">
    <citation type="submission" date="2016-06" db="EMBL/GenBank/DDBJ databases">
        <title>Complete genome sequences of Bordetella bronchialis and Bordetella flabilis.</title>
        <authorList>
            <person name="LiPuma J.J."/>
            <person name="Spilker T."/>
        </authorList>
    </citation>
    <scope>NUCLEOTIDE SEQUENCE [LARGE SCALE GENOMIC DNA]</scope>
    <source>
        <strain evidence="2 3">AU10664</strain>
    </source>
</reference>
<keyword evidence="3" id="KW-1185">Reference proteome</keyword>
<gene>
    <name evidence="2" type="ORF">BAU07_05455</name>
</gene>